<keyword evidence="2" id="KW-1185">Reference proteome</keyword>
<dbReference type="SUPFAM" id="SSF89392">
    <property type="entry name" value="Prokaryotic lipoproteins and lipoprotein localization factors"/>
    <property type="match status" value="1"/>
</dbReference>
<dbReference type="InterPro" id="IPR029046">
    <property type="entry name" value="LolA/LolB/LppX"/>
</dbReference>
<dbReference type="Proteomes" id="UP001597183">
    <property type="component" value="Unassembled WGS sequence"/>
</dbReference>
<evidence type="ECO:0000313" key="2">
    <source>
        <dbReference type="Proteomes" id="UP001597183"/>
    </source>
</evidence>
<accession>A0ABW4AYE9</accession>
<sequence length="254" mass="25674">MRPFAVAGLVVATVFAVGGCSGDDGAEPGPSWGSTAPIDGAAELTAAAKKLEEQSLRVAVTMPGAMDVSGVADAKKGRADLTMKAGKAGGNRELRLLLVGADFYLQIVGPEAAGLGLGKGDWLHLDASDVPADSPLNPRKIVDAQTFLGGMVKAEKVGAGSFKGVLDLGTVSAGSTAAPASPGPAAEQVPFTARVDDQGRLTELVVEAGARSESSGGGTVTTNYSDFGVPVTVQAPAKSKVREMPFQLRQALLS</sequence>
<comment type="caution">
    <text evidence="1">The sequence shown here is derived from an EMBL/GenBank/DDBJ whole genome shotgun (WGS) entry which is preliminary data.</text>
</comment>
<protein>
    <recommendedName>
        <fullName evidence="3">Lipoprotein</fullName>
    </recommendedName>
</protein>
<name>A0ABW4AYE9_9ACTN</name>
<evidence type="ECO:0008006" key="3">
    <source>
        <dbReference type="Google" id="ProtNLM"/>
    </source>
</evidence>
<dbReference type="Gene3D" id="2.50.20.20">
    <property type="match status" value="1"/>
</dbReference>
<dbReference type="PROSITE" id="PS51257">
    <property type="entry name" value="PROKAR_LIPOPROTEIN"/>
    <property type="match status" value="1"/>
</dbReference>
<evidence type="ECO:0000313" key="1">
    <source>
        <dbReference type="EMBL" id="MFD1374412.1"/>
    </source>
</evidence>
<dbReference type="RefSeq" id="WP_317795794.1">
    <property type="nucleotide sequence ID" value="NZ_AP028461.1"/>
</dbReference>
<gene>
    <name evidence="1" type="ORF">ACFQ5G_54560</name>
</gene>
<dbReference type="EMBL" id="JBHTMK010000082">
    <property type="protein sequence ID" value="MFD1374412.1"/>
    <property type="molecule type" value="Genomic_DNA"/>
</dbReference>
<reference evidence="2" key="1">
    <citation type="journal article" date="2019" name="Int. J. Syst. Evol. Microbiol.">
        <title>The Global Catalogue of Microorganisms (GCM) 10K type strain sequencing project: providing services to taxonomists for standard genome sequencing and annotation.</title>
        <authorList>
            <consortium name="The Broad Institute Genomics Platform"/>
            <consortium name="The Broad Institute Genome Sequencing Center for Infectious Disease"/>
            <person name="Wu L."/>
            <person name="Ma J."/>
        </authorList>
    </citation>
    <scope>NUCLEOTIDE SEQUENCE [LARGE SCALE GENOMIC DNA]</scope>
    <source>
        <strain evidence="2">CCM 7526</strain>
    </source>
</reference>
<proteinExistence type="predicted"/>
<organism evidence="1 2">
    <name type="scientific">Actinoplanes sichuanensis</name>
    <dbReference type="NCBI Taxonomy" id="512349"/>
    <lineage>
        <taxon>Bacteria</taxon>
        <taxon>Bacillati</taxon>
        <taxon>Actinomycetota</taxon>
        <taxon>Actinomycetes</taxon>
        <taxon>Micromonosporales</taxon>
        <taxon>Micromonosporaceae</taxon>
        <taxon>Actinoplanes</taxon>
    </lineage>
</organism>